<dbReference type="PANTHER" id="PTHR14948">
    <property type="entry name" value="NG5"/>
    <property type="match status" value="1"/>
</dbReference>
<dbReference type="Proteomes" id="UP000265020">
    <property type="component" value="Unassembled WGS sequence"/>
</dbReference>
<feature type="transmembrane region" description="Helical" evidence="6">
    <location>
        <begin position="65"/>
        <end position="92"/>
    </location>
</feature>
<reference evidence="7" key="1">
    <citation type="submission" date="2025-08" db="UniProtKB">
        <authorList>
            <consortium name="Ensembl"/>
        </authorList>
    </citation>
    <scope>IDENTIFICATION</scope>
</reference>
<dbReference type="GO" id="GO:0016020">
    <property type="term" value="C:membrane"/>
    <property type="evidence" value="ECO:0007669"/>
    <property type="project" value="UniProtKB-SubCell"/>
</dbReference>
<protein>
    <submittedName>
        <fullName evidence="7">Uncharacterized protein</fullName>
    </submittedName>
</protein>
<evidence type="ECO:0000256" key="2">
    <source>
        <dbReference type="ARBA" id="ARBA00006843"/>
    </source>
</evidence>
<feature type="transmembrane region" description="Helical" evidence="6">
    <location>
        <begin position="20"/>
        <end position="44"/>
    </location>
</feature>
<evidence type="ECO:0000256" key="3">
    <source>
        <dbReference type="ARBA" id="ARBA00022692"/>
    </source>
</evidence>
<comment type="similarity">
    <text evidence="2">Belongs to the CD225/Dispanin family.</text>
</comment>
<evidence type="ECO:0000256" key="5">
    <source>
        <dbReference type="ARBA" id="ARBA00023136"/>
    </source>
</evidence>
<evidence type="ECO:0000256" key="6">
    <source>
        <dbReference type="SAM" id="Phobius"/>
    </source>
</evidence>
<keyword evidence="5 6" id="KW-0472">Membrane</keyword>
<keyword evidence="4 6" id="KW-1133">Transmembrane helix</keyword>
<evidence type="ECO:0000313" key="7">
    <source>
        <dbReference type="Ensembl" id="ENSCVAP00000002687.1"/>
    </source>
</evidence>
<organism evidence="7 8">
    <name type="scientific">Cyprinodon variegatus</name>
    <name type="common">Sheepshead minnow</name>
    <dbReference type="NCBI Taxonomy" id="28743"/>
    <lineage>
        <taxon>Eukaryota</taxon>
        <taxon>Metazoa</taxon>
        <taxon>Chordata</taxon>
        <taxon>Craniata</taxon>
        <taxon>Vertebrata</taxon>
        <taxon>Euteleostomi</taxon>
        <taxon>Actinopterygii</taxon>
        <taxon>Neopterygii</taxon>
        <taxon>Teleostei</taxon>
        <taxon>Neoteleostei</taxon>
        <taxon>Acanthomorphata</taxon>
        <taxon>Ovalentaria</taxon>
        <taxon>Atherinomorphae</taxon>
        <taxon>Cyprinodontiformes</taxon>
        <taxon>Cyprinodontidae</taxon>
        <taxon>Cyprinodon</taxon>
    </lineage>
</organism>
<reference evidence="7" key="2">
    <citation type="submission" date="2025-09" db="UniProtKB">
        <authorList>
            <consortium name="Ensembl"/>
        </authorList>
    </citation>
    <scope>IDENTIFICATION</scope>
</reference>
<dbReference type="Pfam" id="PF04505">
    <property type="entry name" value="CD225"/>
    <property type="match status" value="1"/>
</dbReference>
<dbReference type="GeneTree" id="ENSGT00940000166706"/>
<comment type="subcellular location">
    <subcellularLocation>
        <location evidence="1">Membrane</location>
    </subcellularLocation>
</comment>
<evidence type="ECO:0000256" key="4">
    <source>
        <dbReference type="ARBA" id="ARBA00022989"/>
    </source>
</evidence>
<sequence length="95" mass="10343">THMNDPATYSQLYPVSDYMGYSIFIMLCCCLPLGIAALVNSIATHNANSRGDRMAAEQSSKYAQILNHVGLGIGIVFYVTAIIIVVVLYTIILQS</sequence>
<dbReference type="AlphaFoldDB" id="A0A3Q2CCW8"/>
<dbReference type="InterPro" id="IPR051423">
    <property type="entry name" value="CD225/Dispanin"/>
</dbReference>
<dbReference type="OMA" id="VNSIATH"/>
<name>A0A3Q2CCW8_CYPVA</name>
<accession>A0A3Q2CCW8</accession>
<keyword evidence="3 6" id="KW-0812">Transmembrane</keyword>
<dbReference type="Ensembl" id="ENSCVAT00000011313.1">
    <property type="protein sequence ID" value="ENSCVAP00000002687.1"/>
    <property type="gene ID" value="ENSCVAG00000003798.1"/>
</dbReference>
<dbReference type="PANTHER" id="PTHR14948:SF46">
    <property type="entry name" value="DISPANIN SUBFAMILY A MEMBER 2B-LIKE-RELATED"/>
    <property type="match status" value="1"/>
</dbReference>
<evidence type="ECO:0000256" key="1">
    <source>
        <dbReference type="ARBA" id="ARBA00004370"/>
    </source>
</evidence>
<keyword evidence="8" id="KW-1185">Reference proteome</keyword>
<dbReference type="InterPro" id="IPR007593">
    <property type="entry name" value="CD225/Dispanin_fam"/>
</dbReference>
<proteinExistence type="inferred from homology"/>
<dbReference type="STRING" id="28743.ENSCVAP00000002687"/>
<evidence type="ECO:0000313" key="8">
    <source>
        <dbReference type="Proteomes" id="UP000265020"/>
    </source>
</evidence>